<sequence>MSARGLSLRSKLLLTALGLLAIPWAGYQYVQEMEAFLRQGQENALLGTARAVATVLHERTELFRAAVAAPGVDEHANPYAHPLSTPLVVDGYADDWLPYQGLSVPYGPAQTLPGWTPPDAADLDIRFLLGVRGDHLYVLLQVRDDRVVYPAARDREGRGGDHLLLAFRDPDGHYHGYRLATPAPGWISARRLDAPPGGAWAEPRIRGEWQETTEGYNIELRLPLALAGDRFGFAVADADDPQTRRVETVVGSADPRAPDTLGSLSLPSPEIKAILRGLERSQARIWVVDPRHRVLAFAGSLGPATEEPRPGAQPEPASLPRQLLSGLYRLILSPPAAGFDDAPVGAARLEGQEVDRALEGRPETRWRSVSVRGLSILSAAYPVRSGDQVLGAVVVEETNSDILTLQNRALENLFNVTLAVFLAAILGLLWFASRLSARIRRLRNEAEQAIGGDGRVLVTRVGGHDAGDEIGDLARSFGNMLGRLQQYTRYLEGMTGRLSHELRTPLAVVRSSLENLELSELPEASRVYTERAREGVTRLSTLLARMSEATRLEQALQQAEREHFDLRALVEGCVAGYLDVYPGQSISVELPGSPVALIGVPDLVAQMLDKLVANAVEFSDAGEPVRVRLAAGPGSIVLSVENTGPELPADMEGRLFDSMVSVRSRRDPAPHLGLGLYIVRLVAEFHGGSVRAENRAGGGGARFSVWLPRDAGA</sequence>
<keyword evidence="11" id="KW-0175">Coiled coil</keyword>
<evidence type="ECO:0000256" key="13">
    <source>
        <dbReference type="SAM" id="Phobius"/>
    </source>
</evidence>
<evidence type="ECO:0000259" key="15">
    <source>
        <dbReference type="PROSITE" id="PS50885"/>
    </source>
</evidence>
<dbReference type="PANTHER" id="PTHR45436:SF5">
    <property type="entry name" value="SENSOR HISTIDINE KINASE TRCS"/>
    <property type="match status" value="1"/>
</dbReference>
<reference evidence="16 17" key="1">
    <citation type="submission" date="2018-07" db="EMBL/GenBank/DDBJ databases">
        <title>Genomic Encyclopedia of Type Strains, Phase IV (KMG-IV): sequencing the most valuable type-strain genomes for metagenomic binning, comparative biology and taxonomic classification.</title>
        <authorList>
            <person name="Goeker M."/>
        </authorList>
    </citation>
    <scope>NUCLEOTIDE SEQUENCE [LARGE SCALE GENOMIC DNA]</scope>
    <source>
        <strain evidence="16 17">DSM 26407</strain>
    </source>
</reference>
<dbReference type="InterPro" id="IPR022510">
    <property type="entry name" value="Sortase_His-kinase"/>
</dbReference>
<evidence type="ECO:0000256" key="11">
    <source>
        <dbReference type="SAM" id="Coils"/>
    </source>
</evidence>
<feature type="domain" description="HAMP" evidence="15">
    <location>
        <begin position="433"/>
        <end position="489"/>
    </location>
</feature>
<keyword evidence="5" id="KW-0808">Transferase</keyword>
<dbReference type="InterPro" id="IPR050428">
    <property type="entry name" value="TCS_sensor_his_kinase"/>
</dbReference>
<dbReference type="PRINTS" id="PR00344">
    <property type="entry name" value="BCTRLSENSOR"/>
</dbReference>
<evidence type="ECO:0000256" key="6">
    <source>
        <dbReference type="ARBA" id="ARBA00022692"/>
    </source>
</evidence>
<dbReference type="Pfam" id="PF00512">
    <property type="entry name" value="HisKA"/>
    <property type="match status" value="1"/>
</dbReference>
<evidence type="ECO:0000256" key="5">
    <source>
        <dbReference type="ARBA" id="ARBA00022679"/>
    </source>
</evidence>
<evidence type="ECO:0000313" key="16">
    <source>
        <dbReference type="EMBL" id="RCX30713.1"/>
    </source>
</evidence>
<evidence type="ECO:0000256" key="8">
    <source>
        <dbReference type="ARBA" id="ARBA00022989"/>
    </source>
</evidence>
<evidence type="ECO:0000259" key="14">
    <source>
        <dbReference type="PROSITE" id="PS50109"/>
    </source>
</evidence>
<keyword evidence="17" id="KW-1185">Reference proteome</keyword>
<comment type="subcellular location">
    <subcellularLocation>
        <location evidence="2">Membrane</location>
    </subcellularLocation>
</comment>
<gene>
    <name evidence="16" type="ORF">DFQ59_104149</name>
</gene>
<dbReference type="InterPro" id="IPR036890">
    <property type="entry name" value="HATPase_C_sf"/>
</dbReference>
<evidence type="ECO:0000256" key="7">
    <source>
        <dbReference type="ARBA" id="ARBA00022777"/>
    </source>
</evidence>
<dbReference type="InterPro" id="IPR003660">
    <property type="entry name" value="HAMP_dom"/>
</dbReference>
<keyword evidence="9" id="KW-0902">Two-component regulatory system</keyword>
<dbReference type="GO" id="GO:0016020">
    <property type="term" value="C:membrane"/>
    <property type="evidence" value="ECO:0007669"/>
    <property type="project" value="UniProtKB-SubCell"/>
</dbReference>
<comment type="catalytic activity">
    <reaction evidence="1">
        <text>ATP + protein L-histidine = ADP + protein N-phospho-L-histidine.</text>
        <dbReference type="EC" id="2.7.13.3"/>
    </reaction>
</comment>
<feature type="region of interest" description="Disordered" evidence="12">
    <location>
        <begin position="299"/>
        <end position="318"/>
    </location>
</feature>
<dbReference type="AlphaFoldDB" id="A0A369CAG2"/>
<evidence type="ECO:0000256" key="10">
    <source>
        <dbReference type="ARBA" id="ARBA00023136"/>
    </source>
</evidence>
<evidence type="ECO:0000256" key="3">
    <source>
        <dbReference type="ARBA" id="ARBA00012438"/>
    </source>
</evidence>
<organism evidence="16 17">
    <name type="scientific">Thioalbus denitrificans</name>
    <dbReference type="NCBI Taxonomy" id="547122"/>
    <lineage>
        <taxon>Bacteria</taxon>
        <taxon>Pseudomonadati</taxon>
        <taxon>Pseudomonadota</taxon>
        <taxon>Gammaproteobacteria</taxon>
        <taxon>Chromatiales</taxon>
        <taxon>Ectothiorhodospiraceae</taxon>
        <taxon>Thioalbus</taxon>
    </lineage>
</organism>
<dbReference type="NCBIfam" id="TIGR03785">
    <property type="entry name" value="marine_sort_HK"/>
    <property type="match status" value="1"/>
</dbReference>
<dbReference type="Gene3D" id="3.30.565.10">
    <property type="entry name" value="Histidine kinase-like ATPase, C-terminal domain"/>
    <property type="match status" value="1"/>
</dbReference>
<keyword evidence="10 13" id="KW-0472">Membrane</keyword>
<dbReference type="CDD" id="cd00082">
    <property type="entry name" value="HisKA"/>
    <property type="match status" value="1"/>
</dbReference>
<proteinExistence type="predicted"/>
<dbReference type="SUPFAM" id="SSF49344">
    <property type="entry name" value="CBD9-like"/>
    <property type="match status" value="1"/>
</dbReference>
<evidence type="ECO:0000313" key="17">
    <source>
        <dbReference type="Proteomes" id="UP000252707"/>
    </source>
</evidence>
<dbReference type="PANTHER" id="PTHR45436">
    <property type="entry name" value="SENSOR HISTIDINE KINASE YKOH"/>
    <property type="match status" value="1"/>
</dbReference>
<comment type="caution">
    <text evidence="16">The sequence shown here is derived from an EMBL/GenBank/DDBJ whole genome shotgun (WGS) entry which is preliminary data.</text>
</comment>
<dbReference type="Pfam" id="PF02518">
    <property type="entry name" value="HATPase_c"/>
    <property type="match status" value="1"/>
</dbReference>
<dbReference type="Proteomes" id="UP000252707">
    <property type="component" value="Unassembled WGS sequence"/>
</dbReference>
<evidence type="ECO:0000256" key="9">
    <source>
        <dbReference type="ARBA" id="ARBA00023012"/>
    </source>
</evidence>
<dbReference type="GO" id="GO:0000155">
    <property type="term" value="F:phosphorelay sensor kinase activity"/>
    <property type="evidence" value="ECO:0007669"/>
    <property type="project" value="InterPro"/>
</dbReference>
<dbReference type="Gene3D" id="1.10.287.130">
    <property type="match status" value="1"/>
</dbReference>
<dbReference type="CDD" id="cd00075">
    <property type="entry name" value="HATPase"/>
    <property type="match status" value="1"/>
</dbReference>
<dbReference type="SUPFAM" id="SSF55874">
    <property type="entry name" value="ATPase domain of HSP90 chaperone/DNA topoisomerase II/histidine kinase"/>
    <property type="match status" value="1"/>
</dbReference>
<evidence type="ECO:0000256" key="2">
    <source>
        <dbReference type="ARBA" id="ARBA00004370"/>
    </source>
</evidence>
<dbReference type="EC" id="2.7.13.3" evidence="3"/>
<dbReference type="SMART" id="SM00304">
    <property type="entry name" value="HAMP"/>
    <property type="match status" value="1"/>
</dbReference>
<feature type="coiled-coil region" evidence="11">
    <location>
        <begin position="542"/>
        <end position="569"/>
    </location>
</feature>
<dbReference type="InterPro" id="IPR003594">
    <property type="entry name" value="HATPase_dom"/>
</dbReference>
<dbReference type="Pfam" id="PF00672">
    <property type="entry name" value="HAMP"/>
    <property type="match status" value="1"/>
</dbReference>
<keyword evidence="4" id="KW-0597">Phosphoprotein</keyword>
<dbReference type="InterPro" id="IPR005467">
    <property type="entry name" value="His_kinase_dom"/>
</dbReference>
<keyword evidence="8 13" id="KW-1133">Transmembrane helix</keyword>
<keyword evidence="7 16" id="KW-0418">Kinase</keyword>
<dbReference type="InterPro" id="IPR003661">
    <property type="entry name" value="HisK_dim/P_dom"/>
</dbReference>
<dbReference type="PROSITE" id="PS50885">
    <property type="entry name" value="HAMP"/>
    <property type="match status" value="1"/>
</dbReference>
<dbReference type="Gene3D" id="2.60.40.1190">
    <property type="match status" value="1"/>
</dbReference>
<feature type="transmembrane region" description="Helical" evidence="13">
    <location>
        <begin position="413"/>
        <end position="433"/>
    </location>
</feature>
<name>A0A369CAG2_9GAMM</name>
<dbReference type="InterPro" id="IPR004358">
    <property type="entry name" value="Sig_transdc_His_kin-like_C"/>
</dbReference>
<evidence type="ECO:0000256" key="4">
    <source>
        <dbReference type="ARBA" id="ARBA00022553"/>
    </source>
</evidence>
<evidence type="ECO:0000256" key="1">
    <source>
        <dbReference type="ARBA" id="ARBA00000085"/>
    </source>
</evidence>
<evidence type="ECO:0000256" key="12">
    <source>
        <dbReference type="SAM" id="MobiDB-lite"/>
    </source>
</evidence>
<dbReference type="CDD" id="cd06225">
    <property type="entry name" value="HAMP"/>
    <property type="match status" value="1"/>
</dbReference>
<accession>A0A369CAG2</accession>
<feature type="domain" description="Histidine kinase" evidence="14">
    <location>
        <begin position="497"/>
        <end position="711"/>
    </location>
</feature>
<dbReference type="Gene3D" id="6.10.340.10">
    <property type="match status" value="1"/>
</dbReference>
<dbReference type="EMBL" id="QPJY01000004">
    <property type="protein sequence ID" value="RCX30713.1"/>
    <property type="molecule type" value="Genomic_DNA"/>
</dbReference>
<keyword evidence="6 13" id="KW-0812">Transmembrane</keyword>
<protein>
    <recommendedName>
        <fullName evidence="3">histidine kinase</fullName>
        <ecNumber evidence="3">2.7.13.3</ecNumber>
    </recommendedName>
</protein>
<dbReference type="SMART" id="SM00388">
    <property type="entry name" value="HisKA"/>
    <property type="match status" value="1"/>
</dbReference>
<dbReference type="InterPro" id="IPR036097">
    <property type="entry name" value="HisK_dim/P_sf"/>
</dbReference>
<dbReference type="SUPFAM" id="SSF47384">
    <property type="entry name" value="Homodimeric domain of signal transducing histidine kinase"/>
    <property type="match status" value="1"/>
</dbReference>
<dbReference type="RefSeq" id="WP_170142130.1">
    <property type="nucleotide sequence ID" value="NZ_QPJY01000004.1"/>
</dbReference>
<dbReference type="PROSITE" id="PS50109">
    <property type="entry name" value="HIS_KIN"/>
    <property type="match status" value="1"/>
</dbReference>
<dbReference type="SMART" id="SM00387">
    <property type="entry name" value="HATPase_c"/>
    <property type="match status" value="1"/>
</dbReference>